<accession>A0A227NMB1</accession>
<gene>
    <name evidence="2" type="ORF">B0A64_22435</name>
</gene>
<dbReference type="Pfam" id="PF13276">
    <property type="entry name" value="HTH_21"/>
    <property type="match status" value="1"/>
</dbReference>
<sequence length="385" mass="45479">MKKYERTFKEYAVKLSYERGKGQIINIERELGITPSCLNKWRQDFEKFGKGSFCGTGYLKLTPEQAVIANLEKKIRNSHITLKILKKGTKYVSQGKVMIKQFIENNKSEFSILKMCQVLEVSRTTYYTRKKQELSDTEIRIILLKEEITSIFYEFEGRYGYIEISKELQRRGFKISCGHVSAYMRILGLRIKVKRKFKATTDSIHNHYVCPNVLNRKFTVSEPATAWVSDITYIQTMRGFLYLTIIMDLFDRKIIGWSLSDTMSTKATTLPAWEMAINNRKISKDLIFHSDRGVQYANKLFSKTLDSYKCVRRSMSRKQNHNDNAVSESFFHSFKGELIHGNKLLPRKQMRIEVYEYIENWYNKKRRHSYLGYKTIEEFDKINLR</sequence>
<evidence type="ECO:0000313" key="3">
    <source>
        <dbReference type="Proteomes" id="UP000214684"/>
    </source>
</evidence>
<proteinExistence type="predicted"/>
<feature type="domain" description="Integrase catalytic" evidence="1">
    <location>
        <begin position="219"/>
        <end position="383"/>
    </location>
</feature>
<dbReference type="PANTHER" id="PTHR46889:SF4">
    <property type="entry name" value="TRANSPOSASE INSO FOR INSERTION SEQUENCE ELEMENT IS911B-RELATED"/>
    <property type="match status" value="1"/>
</dbReference>
<dbReference type="PANTHER" id="PTHR46889">
    <property type="entry name" value="TRANSPOSASE INSF FOR INSERTION SEQUENCE IS3B-RELATED"/>
    <property type="match status" value="1"/>
</dbReference>
<dbReference type="InterPro" id="IPR025948">
    <property type="entry name" value="HTH-like_dom"/>
</dbReference>
<dbReference type="InterPro" id="IPR012337">
    <property type="entry name" value="RNaseH-like_sf"/>
</dbReference>
<dbReference type="Proteomes" id="UP000214684">
    <property type="component" value="Unassembled WGS sequence"/>
</dbReference>
<dbReference type="AlphaFoldDB" id="A0A227NMB1"/>
<dbReference type="Pfam" id="PF13333">
    <property type="entry name" value="rve_2"/>
    <property type="match status" value="1"/>
</dbReference>
<dbReference type="InterPro" id="IPR050900">
    <property type="entry name" value="Transposase_IS3/IS150/IS904"/>
</dbReference>
<dbReference type="PROSITE" id="PS50994">
    <property type="entry name" value="INTEGRASE"/>
    <property type="match status" value="1"/>
</dbReference>
<dbReference type="InterPro" id="IPR001584">
    <property type="entry name" value="Integrase_cat-core"/>
</dbReference>
<evidence type="ECO:0000259" key="1">
    <source>
        <dbReference type="PROSITE" id="PS50994"/>
    </source>
</evidence>
<dbReference type="SUPFAM" id="SSF46689">
    <property type="entry name" value="Homeodomain-like"/>
    <property type="match status" value="1"/>
</dbReference>
<dbReference type="EMBL" id="MUGS01000064">
    <property type="protein sequence ID" value="OXE98655.1"/>
    <property type="molecule type" value="Genomic_DNA"/>
</dbReference>
<comment type="caution">
    <text evidence="2">The sequence shown here is derived from an EMBL/GenBank/DDBJ whole genome shotgun (WGS) entry which is preliminary data.</text>
</comment>
<dbReference type="GO" id="GO:0015074">
    <property type="term" value="P:DNA integration"/>
    <property type="evidence" value="ECO:0007669"/>
    <property type="project" value="InterPro"/>
</dbReference>
<dbReference type="Pfam" id="PF00665">
    <property type="entry name" value="rve"/>
    <property type="match status" value="1"/>
</dbReference>
<protein>
    <submittedName>
        <fullName evidence="2">Transposase</fullName>
    </submittedName>
</protein>
<dbReference type="OrthoDB" id="9815231at2"/>
<dbReference type="RefSeq" id="WP_089481704.1">
    <property type="nucleotide sequence ID" value="NZ_MUGS01000064.1"/>
</dbReference>
<dbReference type="Pfam" id="PF01527">
    <property type="entry name" value="HTH_Tnp_1"/>
    <property type="match status" value="1"/>
</dbReference>
<name>A0A227NMB1_9FLAO</name>
<dbReference type="GO" id="GO:0003677">
    <property type="term" value="F:DNA binding"/>
    <property type="evidence" value="ECO:0007669"/>
    <property type="project" value="InterPro"/>
</dbReference>
<dbReference type="Gene3D" id="3.30.420.10">
    <property type="entry name" value="Ribonuclease H-like superfamily/Ribonuclease H"/>
    <property type="match status" value="1"/>
</dbReference>
<organism evidence="2 3">
    <name type="scientific">Flavobacterium araucananum</name>
    <dbReference type="NCBI Taxonomy" id="946678"/>
    <lineage>
        <taxon>Bacteria</taxon>
        <taxon>Pseudomonadati</taxon>
        <taxon>Bacteroidota</taxon>
        <taxon>Flavobacteriia</taxon>
        <taxon>Flavobacteriales</taxon>
        <taxon>Flavobacteriaceae</taxon>
        <taxon>Flavobacterium</taxon>
    </lineage>
</organism>
<keyword evidence="3" id="KW-1185">Reference proteome</keyword>
<dbReference type="SUPFAM" id="SSF53098">
    <property type="entry name" value="Ribonuclease H-like"/>
    <property type="match status" value="1"/>
</dbReference>
<dbReference type="InterPro" id="IPR036397">
    <property type="entry name" value="RNaseH_sf"/>
</dbReference>
<dbReference type="GO" id="GO:0006313">
    <property type="term" value="P:DNA transposition"/>
    <property type="evidence" value="ECO:0007669"/>
    <property type="project" value="InterPro"/>
</dbReference>
<dbReference type="NCBIfam" id="NF033516">
    <property type="entry name" value="transpos_IS3"/>
    <property type="match status" value="1"/>
</dbReference>
<dbReference type="GO" id="GO:0004803">
    <property type="term" value="F:transposase activity"/>
    <property type="evidence" value="ECO:0007669"/>
    <property type="project" value="InterPro"/>
</dbReference>
<reference evidence="2 3" key="1">
    <citation type="submission" date="2016-11" db="EMBL/GenBank/DDBJ databases">
        <title>Whole genomes of Flavobacteriaceae.</title>
        <authorList>
            <person name="Stine C."/>
            <person name="Li C."/>
            <person name="Tadesse D."/>
        </authorList>
    </citation>
    <scope>NUCLEOTIDE SEQUENCE [LARGE SCALE GENOMIC DNA]</scope>
    <source>
        <strain evidence="2 3">DSM 24704</strain>
    </source>
</reference>
<dbReference type="InterPro" id="IPR048020">
    <property type="entry name" value="Transpos_IS3"/>
</dbReference>
<dbReference type="InterPro" id="IPR009057">
    <property type="entry name" value="Homeodomain-like_sf"/>
</dbReference>
<dbReference type="InterPro" id="IPR002514">
    <property type="entry name" value="Transposase_8"/>
</dbReference>
<evidence type="ECO:0000313" key="2">
    <source>
        <dbReference type="EMBL" id="OXE98655.1"/>
    </source>
</evidence>